<evidence type="ECO:0000313" key="2">
    <source>
        <dbReference type="EMBL" id="MCP3735978.1"/>
    </source>
</evidence>
<dbReference type="RefSeq" id="WP_254289975.1">
    <property type="nucleotide sequence ID" value="NZ_JAMLDY010000018.1"/>
</dbReference>
<evidence type="ECO:0000313" key="3">
    <source>
        <dbReference type="Proteomes" id="UP001139486"/>
    </source>
</evidence>
<dbReference type="AlphaFoldDB" id="A0A9X2HYP1"/>
<protein>
    <submittedName>
        <fullName evidence="2">Tape measure protein</fullName>
    </submittedName>
</protein>
<evidence type="ECO:0000256" key="1">
    <source>
        <dbReference type="SAM" id="MobiDB-lite"/>
    </source>
</evidence>
<comment type="caution">
    <text evidence="2">The sequence shown here is derived from an EMBL/GenBank/DDBJ whole genome shotgun (WGS) entry which is preliminary data.</text>
</comment>
<feature type="region of interest" description="Disordered" evidence="1">
    <location>
        <begin position="411"/>
        <end position="501"/>
    </location>
</feature>
<dbReference type="PANTHER" id="PTHR38812:SF2">
    <property type="entry name" value="MU-LIKE PROPHAGE FLUMU PROTEIN GP42"/>
    <property type="match status" value="1"/>
</dbReference>
<sequence>MKLSLVLQAVDRWSGPTKQAAQSTGELARGVGRLDHAATPAAQALARVHGSAVRLPSAFNRTTIGAERASAAIGSLARNALRFTAIGAGALGAGAVAGIFAFGRGLIENAAKFEQYQIQFETLLGSAQKAKDAMKFVQKFAKDTPYELDQVTAAFIAAKNNGIDPFHGAMTSIGDAASSMNKDLLDTVLAVGDGMNGQWERLLDLGIKGSTKGATASLTYFDKAGKSITRTVKKDASAIRDALLEIMDDRAGGSMAKQSKTLVGMWRNLMDTITGFELNVAGRGIFDRLKNSISGILDWTNKVADDGRLDRWAQAASDALVKLWDTAEGFIRSTDWAAVARGIAAIADGFINVVGWIGKAASAWSNWQNDVTRRQLNMIVQNNGIWGTGIGASSASEKASARRDLDRLDRAQYGHSQVQRRGSQVIWPVEQRKARPIPVPWGRPGGRDGSSQRPSDPKPQKLTLDIQLKGDGARNARVQGMTAPSGTTLNVNRGRAMGGAA</sequence>
<organism evidence="2 3">
    <name type="scientific">Sphingomonas liriopis</name>
    <dbReference type="NCBI Taxonomy" id="2949094"/>
    <lineage>
        <taxon>Bacteria</taxon>
        <taxon>Pseudomonadati</taxon>
        <taxon>Pseudomonadota</taxon>
        <taxon>Alphaproteobacteria</taxon>
        <taxon>Sphingomonadales</taxon>
        <taxon>Sphingomonadaceae</taxon>
        <taxon>Sphingomonas</taxon>
    </lineage>
</organism>
<keyword evidence="3" id="KW-1185">Reference proteome</keyword>
<dbReference type="PANTHER" id="PTHR38812">
    <property type="entry name" value="MU-LIKE PROPHAGE FLUMU PROTEIN GP42"/>
    <property type="match status" value="1"/>
</dbReference>
<feature type="compositionally biased region" description="Polar residues" evidence="1">
    <location>
        <begin position="482"/>
        <end position="491"/>
    </location>
</feature>
<proteinExistence type="predicted"/>
<accession>A0A9X2HYP1</accession>
<gene>
    <name evidence="2" type="ORF">M9979_13980</name>
</gene>
<dbReference type="EMBL" id="JAMLDY010000018">
    <property type="protein sequence ID" value="MCP3735978.1"/>
    <property type="molecule type" value="Genomic_DNA"/>
</dbReference>
<dbReference type="InterPro" id="IPR053058">
    <property type="entry name" value="Mulikevirus_tape_measure"/>
</dbReference>
<dbReference type="Proteomes" id="UP001139486">
    <property type="component" value="Unassembled WGS sequence"/>
</dbReference>
<reference evidence="2" key="1">
    <citation type="submission" date="2022-05" db="EMBL/GenBank/DDBJ databases">
        <title>Sphingomonas sp. strain RP10 Genome sequencing and assembly.</title>
        <authorList>
            <person name="Kim I."/>
        </authorList>
    </citation>
    <scope>NUCLEOTIDE SEQUENCE</scope>
    <source>
        <strain evidence="2">RP10</strain>
    </source>
</reference>
<name>A0A9X2HYP1_9SPHN</name>